<evidence type="ECO:0000313" key="4">
    <source>
        <dbReference type="Proteomes" id="UP000825729"/>
    </source>
</evidence>
<dbReference type="Proteomes" id="UP000825729">
    <property type="component" value="Unassembled WGS sequence"/>
</dbReference>
<organism evidence="3 4">
    <name type="scientific">Aristolochia fimbriata</name>
    <name type="common">White veined hardy Dutchman's pipe vine</name>
    <dbReference type="NCBI Taxonomy" id="158543"/>
    <lineage>
        <taxon>Eukaryota</taxon>
        <taxon>Viridiplantae</taxon>
        <taxon>Streptophyta</taxon>
        <taxon>Embryophyta</taxon>
        <taxon>Tracheophyta</taxon>
        <taxon>Spermatophyta</taxon>
        <taxon>Magnoliopsida</taxon>
        <taxon>Magnoliidae</taxon>
        <taxon>Piperales</taxon>
        <taxon>Aristolochiaceae</taxon>
        <taxon>Aristolochia</taxon>
    </lineage>
</organism>
<reference evidence="3 4" key="1">
    <citation type="submission" date="2021-07" db="EMBL/GenBank/DDBJ databases">
        <title>The Aristolochia fimbriata genome: insights into angiosperm evolution, floral development and chemical biosynthesis.</title>
        <authorList>
            <person name="Jiao Y."/>
        </authorList>
    </citation>
    <scope>NUCLEOTIDE SEQUENCE [LARGE SCALE GENOMIC DNA]</scope>
    <source>
        <strain evidence="3">IBCAS-2021</strain>
        <tissue evidence="3">Leaf</tissue>
    </source>
</reference>
<gene>
    <name evidence="3" type="ORF">H6P81_009396</name>
</gene>
<dbReference type="InterPro" id="IPR002885">
    <property type="entry name" value="PPR_rpt"/>
</dbReference>
<dbReference type="InterPro" id="IPR011990">
    <property type="entry name" value="TPR-like_helical_dom_sf"/>
</dbReference>
<dbReference type="InterPro" id="IPR046960">
    <property type="entry name" value="PPR_At4g14850-like_plant"/>
</dbReference>
<dbReference type="GO" id="GO:0009451">
    <property type="term" value="P:RNA modification"/>
    <property type="evidence" value="ECO:0007669"/>
    <property type="project" value="InterPro"/>
</dbReference>
<dbReference type="PANTHER" id="PTHR47926">
    <property type="entry name" value="PENTATRICOPEPTIDE REPEAT-CONTAINING PROTEIN"/>
    <property type="match status" value="1"/>
</dbReference>
<evidence type="ECO:0000256" key="1">
    <source>
        <dbReference type="ARBA" id="ARBA00022737"/>
    </source>
</evidence>
<evidence type="ECO:0008006" key="5">
    <source>
        <dbReference type="Google" id="ProtNLM"/>
    </source>
</evidence>
<feature type="repeat" description="PPR" evidence="2">
    <location>
        <begin position="77"/>
        <end position="111"/>
    </location>
</feature>
<dbReference type="AlphaFoldDB" id="A0AAV7ENY6"/>
<sequence>MESSCVMPHPSSTPPLVIKACAARRKAVEEGKKIHSSIQNTRLIRDLRIRTSLVDFYCKCGFVEDANDLFEETGEKDIVSWNVMICGYVENSMYEDAIALSFQMKKENLKLNSTTMVGLLFS</sequence>
<dbReference type="PROSITE" id="PS51375">
    <property type="entry name" value="PPR"/>
    <property type="match status" value="1"/>
</dbReference>
<evidence type="ECO:0000313" key="3">
    <source>
        <dbReference type="EMBL" id="KAG9449431.1"/>
    </source>
</evidence>
<comment type="caution">
    <text evidence="3">The sequence shown here is derived from an EMBL/GenBank/DDBJ whole genome shotgun (WGS) entry which is preliminary data.</text>
</comment>
<dbReference type="NCBIfam" id="TIGR00756">
    <property type="entry name" value="PPR"/>
    <property type="match status" value="1"/>
</dbReference>
<dbReference type="Pfam" id="PF01535">
    <property type="entry name" value="PPR"/>
    <property type="match status" value="1"/>
</dbReference>
<keyword evidence="4" id="KW-1185">Reference proteome</keyword>
<proteinExistence type="predicted"/>
<dbReference type="EMBL" id="JAINDJ010000004">
    <property type="protein sequence ID" value="KAG9449431.1"/>
    <property type="molecule type" value="Genomic_DNA"/>
</dbReference>
<evidence type="ECO:0000256" key="2">
    <source>
        <dbReference type="PROSITE-ProRule" id="PRU00708"/>
    </source>
</evidence>
<name>A0AAV7ENY6_ARIFI</name>
<keyword evidence="1" id="KW-0677">Repeat</keyword>
<dbReference type="FunFam" id="1.25.40.10:FF:000285">
    <property type="entry name" value="Pentatricopeptide repeat-containing protein, chloroplastic"/>
    <property type="match status" value="1"/>
</dbReference>
<dbReference type="Pfam" id="PF13041">
    <property type="entry name" value="PPR_2"/>
    <property type="match status" value="1"/>
</dbReference>
<dbReference type="Gene3D" id="1.25.40.10">
    <property type="entry name" value="Tetratricopeptide repeat domain"/>
    <property type="match status" value="1"/>
</dbReference>
<dbReference type="GO" id="GO:0003723">
    <property type="term" value="F:RNA binding"/>
    <property type="evidence" value="ECO:0007669"/>
    <property type="project" value="InterPro"/>
</dbReference>
<accession>A0AAV7ENY6</accession>
<protein>
    <recommendedName>
        <fullName evidence="5">Pentatricopeptide repeat-containing protein</fullName>
    </recommendedName>
</protein>